<accession>A0A8H5GMF7</accession>
<evidence type="ECO:0000256" key="3">
    <source>
        <dbReference type="ARBA" id="ARBA00022490"/>
    </source>
</evidence>
<dbReference type="InterPro" id="IPR006995">
    <property type="entry name" value="ATP_synth_F0_jsu"/>
</dbReference>
<dbReference type="AlphaFoldDB" id="A0A8H5GMF7"/>
<feature type="region of interest" description="Disordered" evidence="8">
    <location>
        <begin position="111"/>
        <end position="144"/>
    </location>
</feature>
<evidence type="ECO:0000256" key="7">
    <source>
        <dbReference type="SAM" id="Coils"/>
    </source>
</evidence>
<feature type="domain" description="Autophagy protein ATG17-like" evidence="9">
    <location>
        <begin position="21"/>
        <end position="419"/>
    </location>
</feature>
<evidence type="ECO:0000256" key="8">
    <source>
        <dbReference type="SAM" id="MobiDB-lite"/>
    </source>
</evidence>
<dbReference type="GO" id="GO:0034727">
    <property type="term" value="P:piecemeal microautophagy of the nucleus"/>
    <property type="evidence" value="ECO:0007669"/>
    <property type="project" value="TreeGrafter"/>
</dbReference>
<dbReference type="InterPro" id="IPR007240">
    <property type="entry name" value="Atg17"/>
</dbReference>
<gene>
    <name evidence="10" type="ORF">D9758_003802</name>
</gene>
<comment type="caution">
    <text evidence="10">The sequence shown here is derived from an EMBL/GenBank/DDBJ whole genome shotgun (WGS) entry which is preliminary data.</text>
</comment>
<dbReference type="GO" id="GO:0015986">
    <property type="term" value="P:proton motive force-driven ATP synthesis"/>
    <property type="evidence" value="ECO:0007669"/>
    <property type="project" value="InterPro"/>
</dbReference>
<evidence type="ECO:0000259" key="9">
    <source>
        <dbReference type="Pfam" id="PF04108"/>
    </source>
</evidence>
<dbReference type="Pfam" id="PF04911">
    <property type="entry name" value="ATP-synt_J"/>
    <property type="match status" value="1"/>
</dbReference>
<comment type="function">
    <text evidence="6">Autophagy-specific protein that functions in response to autophagy-inducing signals as a scaffold to recruit other ATG proteins to organize preautophagosomal structure (PAS) formation. Modulates the timing and magnitude of the autophagy response, such as the size of the sequestering vesicles. Plays particularly a role in pexophagy and nucleophagy.</text>
</comment>
<reference evidence="10 11" key="1">
    <citation type="journal article" date="2020" name="ISME J.">
        <title>Uncovering the hidden diversity of litter-decomposition mechanisms in mushroom-forming fungi.</title>
        <authorList>
            <person name="Floudas D."/>
            <person name="Bentzer J."/>
            <person name="Ahren D."/>
            <person name="Johansson T."/>
            <person name="Persson P."/>
            <person name="Tunlid A."/>
        </authorList>
    </citation>
    <scope>NUCLEOTIDE SEQUENCE [LARGE SCALE GENOMIC DNA]</scope>
    <source>
        <strain evidence="10 11">CBS 291.85</strain>
    </source>
</reference>
<dbReference type="GO" id="GO:0000045">
    <property type="term" value="P:autophagosome assembly"/>
    <property type="evidence" value="ECO:0007669"/>
    <property type="project" value="TreeGrafter"/>
</dbReference>
<keyword evidence="4 6" id="KW-0072">Autophagy</keyword>
<dbReference type="GO" id="GO:0030295">
    <property type="term" value="F:protein kinase activator activity"/>
    <property type="evidence" value="ECO:0007669"/>
    <property type="project" value="TreeGrafter"/>
</dbReference>
<dbReference type="GO" id="GO:1990316">
    <property type="term" value="C:Atg1/ULK1 kinase complex"/>
    <property type="evidence" value="ECO:0007669"/>
    <property type="project" value="TreeGrafter"/>
</dbReference>
<dbReference type="GO" id="GO:0045259">
    <property type="term" value="C:proton-transporting ATP synthase complex"/>
    <property type="evidence" value="ECO:0007669"/>
    <property type="project" value="InterPro"/>
</dbReference>
<protein>
    <recommendedName>
        <fullName evidence="2 6">Autophagy-related protein 17</fullName>
    </recommendedName>
</protein>
<evidence type="ECO:0000256" key="5">
    <source>
        <dbReference type="ARBA" id="ARBA00023136"/>
    </source>
</evidence>
<organism evidence="10 11">
    <name type="scientific">Tetrapyrgos nigripes</name>
    <dbReference type="NCBI Taxonomy" id="182062"/>
    <lineage>
        <taxon>Eukaryota</taxon>
        <taxon>Fungi</taxon>
        <taxon>Dikarya</taxon>
        <taxon>Basidiomycota</taxon>
        <taxon>Agaricomycotina</taxon>
        <taxon>Agaricomycetes</taxon>
        <taxon>Agaricomycetidae</taxon>
        <taxon>Agaricales</taxon>
        <taxon>Marasmiineae</taxon>
        <taxon>Marasmiaceae</taxon>
        <taxon>Tetrapyrgos</taxon>
    </lineage>
</organism>
<evidence type="ECO:0000256" key="4">
    <source>
        <dbReference type="ARBA" id="ARBA00023006"/>
    </source>
</evidence>
<comment type="similarity">
    <text evidence="1 6">Belongs to the ATG17 family.</text>
</comment>
<proteinExistence type="inferred from homology"/>
<name>A0A8H5GMF7_9AGAR</name>
<dbReference type="PANTHER" id="PTHR28005">
    <property type="entry name" value="AUTOPHAGY-RELATED PROTEIN 17"/>
    <property type="match status" value="1"/>
</dbReference>
<dbReference type="GO" id="GO:0000422">
    <property type="term" value="P:autophagy of mitochondrion"/>
    <property type="evidence" value="ECO:0007669"/>
    <property type="project" value="TreeGrafter"/>
</dbReference>
<keyword evidence="5" id="KW-0472">Membrane</keyword>
<keyword evidence="3 6" id="KW-0963">Cytoplasm</keyword>
<evidence type="ECO:0000256" key="1">
    <source>
        <dbReference type="ARBA" id="ARBA00006259"/>
    </source>
</evidence>
<dbReference type="EMBL" id="JAACJM010000019">
    <property type="protein sequence ID" value="KAF5367435.1"/>
    <property type="molecule type" value="Genomic_DNA"/>
</dbReference>
<dbReference type="GO" id="GO:0015078">
    <property type="term" value="F:proton transmembrane transporter activity"/>
    <property type="evidence" value="ECO:0007669"/>
    <property type="project" value="InterPro"/>
</dbReference>
<evidence type="ECO:0000256" key="6">
    <source>
        <dbReference type="RuleBase" id="RU368080"/>
    </source>
</evidence>
<comment type="subcellular location">
    <subcellularLocation>
        <location evidence="6">Cytoplasm</location>
    </subcellularLocation>
    <subcellularLocation>
        <location evidence="6">Preautophagosomal structure membrane</location>
        <topology evidence="6">Peripheral membrane protein</topology>
    </subcellularLocation>
</comment>
<dbReference type="GO" id="GO:0060090">
    <property type="term" value="F:molecular adaptor activity"/>
    <property type="evidence" value="ECO:0007669"/>
    <property type="project" value="TreeGrafter"/>
</dbReference>
<dbReference type="PANTHER" id="PTHR28005:SF1">
    <property type="entry name" value="AUTOPHAGY-RELATED PROTEIN 17"/>
    <property type="match status" value="1"/>
</dbReference>
<evidence type="ECO:0000313" key="11">
    <source>
        <dbReference type="Proteomes" id="UP000559256"/>
    </source>
</evidence>
<feature type="compositionally biased region" description="Polar residues" evidence="8">
    <location>
        <begin position="115"/>
        <end position="128"/>
    </location>
</feature>
<feature type="coiled-coil region" evidence="7">
    <location>
        <begin position="384"/>
        <end position="415"/>
    </location>
</feature>
<evidence type="ECO:0000256" key="2">
    <source>
        <dbReference type="ARBA" id="ARBA00013806"/>
    </source>
</evidence>
<dbReference type="OrthoDB" id="1937984at2759"/>
<dbReference type="GO" id="GO:0034045">
    <property type="term" value="C:phagophore assembly site membrane"/>
    <property type="evidence" value="ECO:0007669"/>
    <property type="project" value="UniProtKB-SubCell"/>
</dbReference>
<dbReference type="InterPro" id="IPR045326">
    <property type="entry name" value="ATG17-like_dom"/>
</dbReference>
<keyword evidence="7" id="KW-0175">Coiled coil</keyword>
<sequence>MTDPQDQPHLVSLVLQSKKALQHGEQLCSRANNLSNASSQAAVDVLVLDAKVRWITDNVLEQLKLAASVAKSIEEKRTKLSGRVQEWDHIRAKKADALDSILEELGSQKVPPEFHQTSAGSSIFGSQLSDDEHHDSNREFISNSPSDTVIARKPSDWREERRNWKTLRDFVDDQAIEDILQTMEDDRIAVEDVMNKIHDYPETLNSTISNIRDSLPEIASLPSIEQLLTSQDTLIVSMAGHLESLASHYDQMAGALQDSESEAFSDEDVQQMNRDTDELPSIMAELEDSLGHIDVTHSMLASTRDDNQKHLDHLSHTVEDLDELGDIMGEMLHTQESVETECDERLAELEEHVTTIQSLYERFVFYQASFRKLILEIARRKQYKEAAENIVRGMMAQLEAMTEEERQVREHFNNEHGAHLPEDICLCIRNAPTRWEVVPQKGDELEVLPEIPQDFLAQVREANLDDKHTFPLVSTPLCAFLSLKSSFLLNFNFLFTEEMAFFGYRKWPTPARFIVRPLWPFFIAGTVTLYLVNNIQDAAVRAPEYAKDPKNPHASRIAAEAGSH</sequence>
<evidence type="ECO:0000313" key="10">
    <source>
        <dbReference type="EMBL" id="KAF5367435.1"/>
    </source>
</evidence>
<dbReference type="Pfam" id="PF04108">
    <property type="entry name" value="ATG17_like"/>
    <property type="match status" value="1"/>
</dbReference>
<dbReference type="Proteomes" id="UP000559256">
    <property type="component" value="Unassembled WGS sequence"/>
</dbReference>
<keyword evidence="11" id="KW-1185">Reference proteome</keyword>